<reference evidence="2" key="1">
    <citation type="submission" date="2019-07" db="EMBL/GenBank/DDBJ databases">
        <authorList>
            <person name="Palmer J.M."/>
        </authorList>
    </citation>
    <scope>NUCLEOTIDE SEQUENCE</scope>
    <source>
        <strain evidence="2">PC9</strain>
    </source>
</reference>
<evidence type="ECO:0000313" key="2">
    <source>
        <dbReference type="EMBL" id="KAF7436979.1"/>
    </source>
</evidence>
<dbReference type="OrthoDB" id="3269550at2759"/>
<proteinExistence type="predicted"/>
<sequence>MMLRKISFSAFNWYSPNPTQISTNEATALGGLRTPTSTINPSNVSLNSNTFLLSQTGAADTDMLHHEEMIPETVNDMDAEAKARAVKKARKLSRVFGDVPSTVLADELSSGNVLPVRPTPQVTPKRRASLAFFQLPPVPEPSMQRTHRPATAGSSRPTRSLRYLPISSDSTSSKISLEMDTYTEELEPPPALTLRQTRRRSLAKLSRHLGEIIPPELVSPTRPEASFHLQVPPRRWNDSMGRKSMDSVLPNRRPSQQTEYPGESNTNLKRSKSLWTRKHGETNESILSSDAAFHERYNISFGDEDAVRERCRALKVKRVRKITQVFGQDPPPELMRAIADEPERAFTGTGYRDSIASFFSLSRTYLSSTTPSWTPRSRSTSVTSTTSETGFVTAPEDEGRSPTPDRSRSLKRTSAEDTLDARQTPLGRAATISSVYSYTEQAFRERRLRAAKLAHFFGVNYQNISNSIAHKSSQSTVAVNIQVTAPSRFWGWFDGRREAKDAEINDVIPRLRDLRAG</sequence>
<dbReference type="RefSeq" id="XP_036634878.1">
    <property type="nucleotide sequence ID" value="XM_036773405.1"/>
</dbReference>
<organism evidence="2 3">
    <name type="scientific">Pleurotus ostreatus</name>
    <name type="common">Oyster mushroom</name>
    <name type="synonym">White-rot fungus</name>
    <dbReference type="NCBI Taxonomy" id="5322"/>
    <lineage>
        <taxon>Eukaryota</taxon>
        <taxon>Fungi</taxon>
        <taxon>Dikarya</taxon>
        <taxon>Basidiomycota</taxon>
        <taxon>Agaricomycotina</taxon>
        <taxon>Agaricomycetes</taxon>
        <taxon>Agaricomycetidae</taxon>
        <taxon>Agaricales</taxon>
        <taxon>Pleurotineae</taxon>
        <taxon>Pleurotaceae</taxon>
        <taxon>Pleurotus</taxon>
    </lineage>
</organism>
<dbReference type="Proteomes" id="UP000623687">
    <property type="component" value="Unassembled WGS sequence"/>
</dbReference>
<dbReference type="GeneID" id="59373631"/>
<comment type="caution">
    <text evidence="2">The sequence shown here is derived from an EMBL/GenBank/DDBJ whole genome shotgun (WGS) entry which is preliminary data.</text>
</comment>
<dbReference type="AlphaFoldDB" id="A0A8H7A255"/>
<protein>
    <submittedName>
        <fullName evidence="2">Uncharacterized protein</fullName>
    </submittedName>
</protein>
<dbReference type="EMBL" id="JACETU010000002">
    <property type="protein sequence ID" value="KAF7436979.1"/>
    <property type="molecule type" value="Genomic_DNA"/>
</dbReference>
<feature type="region of interest" description="Disordered" evidence="1">
    <location>
        <begin position="367"/>
        <end position="423"/>
    </location>
</feature>
<feature type="compositionally biased region" description="Basic and acidic residues" evidence="1">
    <location>
        <begin position="235"/>
        <end position="245"/>
    </location>
</feature>
<feature type="region of interest" description="Disordered" evidence="1">
    <location>
        <begin position="137"/>
        <end position="164"/>
    </location>
</feature>
<feature type="compositionally biased region" description="Polar residues" evidence="1">
    <location>
        <begin position="253"/>
        <end position="268"/>
    </location>
</feature>
<evidence type="ECO:0000313" key="3">
    <source>
        <dbReference type="Proteomes" id="UP000623687"/>
    </source>
</evidence>
<feature type="compositionally biased region" description="Basic and acidic residues" evidence="1">
    <location>
        <begin position="397"/>
        <end position="408"/>
    </location>
</feature>
<accession>A0A8H7A255</accession>
<evidence type="ECO:0000256" key="1">
    <source>
        <dbReference type="SAM" id="MobiDB-lite"/>
    </source>
</evidence>
<keyword evidence="3" id="KW-1185">Reference proteome</keyword>
<dbReference type="VEuPathDB" id="FungiDB:PC9H_003813"/>
<name>A0A8H7A255_PLEOS</name>
<feature type="compositionally biased region" description="Low complexity" evidence="1">
    <location>
        <begin position="367"/>
        <end position="389"/>
    </location>
</feature>
<feature type="region of interest" description="Disordered" evidence="1">
    <location>
        <begin position="229"/>
        <end position="273"/>
    </location>
</feature>
<gene>
    <name evidence="2" type="ORF">PC9H_003813</name>
</gene>